<keyword evidence="2" id="KW-0472">Membrane</keyword>
<dbReference type="OrthoDB" id="2190094at2759"/>
<comment type="caution">
    <text evidence="3">The sequence shown here is derived from an EMBL/GenBank/DDBJ whole genome shotgun (WGS) entry which is preliminary data.</text>
</comment>
<dbReference type="HOGENOM" id="CLU_847377_0_0_1"/>
<dbReference type="EMBL" id="AFBI03000094">
    <property type="protein sequence ID" value="EJW02044.1"/>
    <property type="molecule type" value="Genomic_DNA"/>
</dbReference>
<organism evidence="3 4">
    <name type="scientific">Edhazardia aedis (strain USNM 41457)</name>
    <name type="common">Microsporidian parasite</name>
    <dbReference type="NCBI Taxonomy" id="1003232"/>
    <lineage>
        <taxon>Eukaryota</taxon>
        <taxon>Fungi</taxon>
        <taxon>Fungi incertae sedis</taxon>
        <taxon>Microsporidia</taxon>
        <taxon>Edhazardia</taxon>
    </lineage>
</organism>
<proteinExistence type="predicted"/>
<dbReference type="VEuPathDB" id="MicrosporidiaDB:EDEG_03507"/>
<keyword evidence="2" id="KW-0812">Transmembrane</keyword>
<evidence type="ECO:0000256" key="1">
    <source>
        <dbReference type="SAM" id="MobiDB-lite"/>
    </source>
</evidence>
<feature type="compositionally biased region" description="Basic residues" evidence="1">
    <location>
        <begin position="316"/>
        <end position="328"/>
    </location>
</feature>
<reference evidence="3 4" key="1">
    <citation type="submission" date="2011-08" db="EMBL/GenBank/DDBJ databases">
        <authorList>
            <person name="Liu Z.J."/>
            <person name="Shi F.L."/>
            <person name="Lu J.Q."/>
            <person name="Li M."/>
            <person name="Wang Z.L."/>
        </authorList>
    </citation>
    <scope>NUCLEOTIDE SEQUENCE [LARGE SCALE GENOMIC DNA]</scope>
    <source>
        <strain evidence="3 4">USNM 41457</strain>
    </source>
</reference>
<reference evidence="4" key="2">
    <citation type="submission" date="2015-07" db="EMBL/GenBank/DDBJ databases">
        <title>Contrasting host-pathogen interactions and genome evolution in two generalist and specialist microsporidian pathogens of mosquitoes.</title>
        <authorList>
            <consortium name="The Broad Institute Genomics Platform"/>
            <consortium name="The Broad Institute Genome Sequencing Center for Infectious Disease"/>
            <person name="Cuomo C.A."/>
            <person name="Sanscrainte N.D."/>
            <person name="Goldberg J.M."/>
            <person name="Heiman D."/>
            <person name="Young S."/>
            <person name="Zeng Q."/>
            <person name="Becnel J.J."/>
            <person name="Birren B.W."/>
        </authorList>
    </citation>
    <scope>NUCLEOTIDE SEQUENCE [LARGE SCALE GENOMIC DNA]</scope>
    <source>
        <strain evidence="4">USNM 41457</strain>
    </source>
</reference>
<feature type="region of interest" description="Disordered" evidence="1">
    <location>
        <begin position="171"/>
        <end position="228"/>
    </location>
</feature>
<name>J9D3C2_EDHAE</name>
<feature type="compositionally biased region" description="Basic residues" evidence="1">
    <location>
        <begin position="184"/>
        <end position="195"/>
    </location>
</feature>
<feature type="transmembrane region" description="Helical" evidence="2">
    <location>
        <begin position="36"/>
        <end position="56"/>
    </location>
</feature>
<keyword evidence="2" id="KW-1133">Transmembrane helix</keyword>
<accession>J9D3C2</accession>
<dbReference type="GO" id="GO:0005739">
    <property type="term" value="C:mitochondrion"/>
    <property type="evidence" value="ECO:0007669"/>
    <property type="project" value="TreeGrafter"/>
</dbReference>
<dbReference type="InParanoid" id="J9D3C2"/>
<protein>
    <submittedName>
        <fullName evidence="3">Uncharacterized protein</fullName>
    </submittedName>
</protein>
<dbReference type="Pfam" id="PF10032">
    <property type="entry name" value="Pho88"/>
    <property type="match status" value="1"/>
</dbReference>
<dbReference type="PANTHER" id="PTHR28112">
    <property type="entry name" value="SRP-INDEPENDENT TARGETING PROTEIN 3"/>
    <property type="match status" value="1"/>
</dbReference>
<dbReference type="InterPro" id="IPR012098">
    <property type="entry name" value="SND3_fun"/>
</dbReference>
<keyword evidence="4" id="KW-1185">Reference proteome</keyword>
<dbReference type="GO" id="GO:0005783">
    <property type="term" value="C:endoplasmic reticulum"/>
    <property type="evidence" value="ECO:0007669"/>
    <property type="project" value="InterPro"/>
</dbReference>
<evidence type="ECO:0000256" key="2">
    <source>
        <dbReference type="SAM" id="Phobius"/>
    </source>
</evidence>
<dbReference type="AlphaFoldDB" id="J9D3C2"/>
<feature type="compositionally biased region" description="Basic and acidic residues" evidence="1">
    <location>
        <begin position="270"/>
        <end position="303"/>
    </location>
</feature>
<dbReference type="GO" id="GO:0045047">
    <property type="term" value="P:protein targeting to ER"/>
    <property type="evidence" value="ECO:0007669"/>
    <property type="project" value="InterPro"/>
</dbReference>
<feature type="transmembrane region" description="Helical" evidence="2">
    <location>
        <begin position="6"/>
        <end position="24"/>
    </location>
</feature>
<gene>
    <name evidence="3" type="ORF">EDEG_03507</name>
</gene>
<dbReference type="PANTHER" id="PTHR28112:SF1">
    <property type="entry name" value="SRP-INDEPENDENT TARGETING PROTEIN 3"/>
    <property type="match status" value="1"/>
</dbReference>
<feature type="region of interest" description="Disordered" evidence="1">
    <location>
        <begin position="253"/>
        <end position="328"/>
    </location>
</feature>
<evidence type="ECO:0000313" key="3">
    <source>
        <dbReference type="EMBL" id="EJW02044.1"/>
    </source>
</evidence>
<evidence type="ECO:0000313" key="4">
    <source>
        <dbReference type="Proteomes" id="UP000003163"/>
    </source>
</evidence>
<dbReference type="Proteomes" id="UP000003163">
    <property type="component" value="Unassembled WGS sequence"/>
</dbReference>
<sequence length="328" mass="38184">MEVSYTQLDQVVSIIFSLVFMRVLKLVDQKDTQFLLYIRSLFVASLSIHLFFLYIIKKKIKSTKDQRKIKIQKEPKMAFFKKDDDDVESDENETVEITYEEYDEKEVTKQIRAIVLQSVLMGFGHLKWGLCQPLCVQIFSPFKCLFLNPLYRCFLLGKEILRPYEDNKVFSNQQNAGQTQPKTNNRRKRKQKRRFSQAADSQTIKLEEGNNVENQQENKNECASSSESIEVIKEEEENENKCVSSSESIEVIKEEEKNENKCASSSESIEVIKEEAEVKAETKHSSDESHSDFDKIANIEEKTQQTMSTSNLSEKKPKKIVKKKKKEE</sequence>